<protein>
    <submittedName>
        <fullName evidence="1">Uncharacterized protein</fullName>
    </submittedName>
</protein>
<accession>A0A8J2IB45</accession>
<dbReference type="RefSeq" id="XP_043174933.1">
    <property type="nucleotide sequence ID" value="XM_043318998.1"/>
</dbReference>
<dbReference type="GeneID" id="67011619"/>
<sequence length="214" mass="24653">MISGLTNLTHLFILFNDPFDDGYDSNDLPQISYAHITSRLENRSLTHLTLEFEDTAYQLAYETMAESVLEYIHNMEPMTSFPGLPNLRNITAPQEAFFSADEDFETCNLPAAIESIGVVDSTYETKRYIKYILDNRARWPNLKLVKLGEGTYDHLYEHPDGSDDEDTSESDDEDWRQLFEVDDSIYGQAKSCGVRVEKVQDRTVWNKGWDDLNL</sequence>
<keyword evidence="2" id="KW-1185">Reference proteome</keyword>
<organism evidence="1 2">
    <name type="scientific">Alternaria atra</name>
    <dbReference type="NCBI Taxonomy" id="119953"/>
    <lineage>
        <taxon>Eukaryota</taxon>
        <taxon>Fungi</taxon>
        <taxon>Dikarya</taxon>
        <taxon>Ascomycota</taxon>
        <taxon>Pezizomycotina</taxon>
        <taxon>Dothideomycetes</taxon>
        <taxon>Pleosporomycetidae</taxon>
        <taxon>Pleosporales</taxon>
        <taxon>Pleosporineae</taxon>
        <taxon>Pleosporaceae</taxon>
        <taxon>Alternaria</taxon>
        <taxon>Alternaria sect. Ulocladioides</taxon>
    </lineage>
</organism>
<reference evidence="1" key="1">
    <citation type="submission" date="2021-05" db="EMBL/GenBank/DDBJ databases">
        <authorList>
            <person name="Stam R."/>
        </authorList>
    </citation>
    <scope>NUCLEOTIDE SEQUENCE</scope>
    <source>
        <strain evidence="1">CS162</strain>
    </source>
</reference>
<dbReference type="Proteomes" id="UP000676310">
    <property type="component" value="Unassembled WGS sequence"/>
</dbReference>
<dbReference type="OrthoDB" id="3690843at2759"/>
<comment type="caution">
    <text evidence="1">The sequence shown here is derived from an EMBL/GenBank/DDBJ whole genome shotgun (WGS) entry which is preliminary data.</text>
</comment>
<evidence type="ECO:0000313" key="1">
    <source>
        <dbReference type="EMBL" id="CAG5185629.1"/>
    </source>
</evidence>
<dbReference type="EMBL" id="CAJRGZ010000030">
    <property type="protein sequence ID" value="CAG5185629.1"/>
    <property type="molecule type" value="Genomic_DNA"/>
</dbReference>
<gene>
    <name evidence="1" type="ORF">ALTATR162_LOCUS11356</name>
</gene>
<name>A0A8J2IB45_9PLEO</name>
<evidence type="ECO:0000313" key="2">
    <source>
        <dbReference type="Proteomes" id="UP000676310"/>
    </source>
</evidence>
<dbReference type="AlphaFoldDB" id="A0A8J2IB45"/>
<proteinExistence type="predicted"/>